<evidence type="ECO:0000313" key="1">
    <source>
        <dbReference type="EMBL" id="GBN88737.1"/>
    </source>
</evidence>
<dbReference type="Proteomes" id="UP000499080">
    <property type="component" value="Unassembled WGS sequence"/>
</dbReference>
<dbReference type="EMBL" id="BGPR01022429">
    <property type="protein sequence ID" value="GBN88737.1"/>
    <property type="molecule type" value="Genomic_DNA"/>
</dbReference>
<organism evidence="1 2">
    <name type="scientific">Araneus ventricosus</name>
    <name type="common">Orbweaver spider</name>
    <name type="synonym">Epeira ventricosa</name>
    <dbReference type="NCBI Taxonomy" id="182803"/>
    <lineage>
        <taxon>Eukaryota</taxon>
        <taxon>Metazoa</taxon>
        <taxon>Ecdysozoa</taxon>
        <taxon>Arthropoda</taxon>
        <taxon>Chelicerata</taxon>
        <taxon>Arachnida</taxon>
        <taxon>Araneae</taxon>
        <taxon>Araneomorphae</taxon>
        <taxon>Entelegynae</taxon>
        <taxon>Araneoidea</taxon>
        <taxon>Araneidae</taxon>
        <taxon>Araneus</taxon>
    </lineage>
</organism>
<name>A0A4Y2SKT9_ARAVE</name>
<proteinExistence type="predicted"/>
<accession>A0A4Y2SKT9</accession>
<dbReference type="AlphaFoldDB" id="A0A4Y2SKT9"/>
<evidence type="ECO:0000313" key="2">
    <source>
        <dbReference type="Proteomes" id="UP000499080"/>
    </source>
</evidence>
<keyword evidence="2" id="KW-1185">Reference proteome</keyword>
<protein>
    <submittedName>
        <fullName evidence="1">Uncharacterized protein</fullName>
    </submittedName>
</protein>
<comment type="caution">
    <text evidence="1">The sequence shown here is derived from an EMBL/GenBank/DDBJ whole genome shotgun (WGS) entry which is preliminary data.</text>
</comment>
<gene>
    <name evidence="1" type="ORF">AVEN_250008_1</name>
</gene>
<feature type="non-terminal residue" evidence="1">
    <location>
        <position position="1"/>
    </location>
</feature>
<sequence length="28" mass="3247">SNRVDPDKYNRLYSMLECLFGMVCSSSM</sequence>
<reference evidence="1 2" key="1">
    <citation type="journal article" date="2019" name="Sci. Rep.">
        <title>Orb-weaving spider Araneus ventricosus genome elucidates the spidroin gene catalogue.</title>
        <authorList>
            <person name="Kono N."/>
            <person name="Nakamura H."/>
            <person name="Ohtoshi R."/>
            <person name="Moran D.A.P."/>
            <person name="Shinohara A."/>
            <person name="Yoshida Y."/>
            <person name="Fujiwara M."/>
            <person name="Mori M."/>
            <person name="Tomita M."/>
            <person name="Arakawa K."/>
        </authorList>
    </citation>
    <scope>NUCLEOTIDE SEQUENCE [LARGE SCALE GENOMIC DNA]</scope>
</reference>